<comment type="caution">
    <text evidence="1">The sequence shown here is derived from an EMBL/GenBank/DDBJ whole genome shotgun (WGS) entry which is preliminary data.</text>
</comment>
<evidence type="ECO:0000313" key="2">
    <source>
        <dbReference type="Proteomes" id="UP000823893"/>
    </source>
</evidence>
<accession>A0A9D2N4H6</accession>
<protein>
    <submittedName>
        <fullName evidence="1">Uncharacterized protein</fullName>
    </submittedName>
</protein>
<dbReference type="AlphaFoldDB" id="A0A9D2N4H6"/>
<proteinExistence type="predicted"/>
<organism evidence="1 2">
    <name type="scientific">Candidatus Blautia merdigallinarum</name>
    <dbReference type="NCBI Taxonomy" id="2838495"/>
    <lineage>
        <taxon>Bacteria</taxon>
        <taxon>Bacillati</taxon>
        <taxon>Bacillota</taxon>
        <taxon>Clostridia</taxon>
        <taxon>Lachnospirales</taxon>
        <taxon>Lachnospiraceae</taxon>
        <taxon>Blautia</taxon>
    </lineage>
</organism>
<dbReference type="Proteomes" id="UP000823893">
    <property type="component" value="Unassembled WGS sequence"/>
</dbReference>
<dbReference type="EMBL" id="DWWV01000006">
    <property type="protein sequence ID" value="HJC09273.1"/>
    <property type="molecule type" value="Genomic_DNA"/>
</dbReference>
<reference evidence="1" key="2">
    <citation type="submission" date="2021-04" db="EMBL/GenBank/DDBJ databases">
        <authorList>
            <person name="Gilroy R."/>
        </authorList>
    </citation>
    <scope>NUCLEOTIDE SEQUENCE</scope>
    <source>
        <strain evidence="1">ChiSxjej6B18-287</strain>
    </source>
</reference>
<evidence type="ECO:0000313" key="1">
    <source>
        <dbReference type="EMBL" id="HJC09273.1"/>
    </source>
</evidence>
<name>A0A9D2N4H6_9FIRM</name>
<reference evidence="1" key="1">
    <citation type="journal article" date="2021" name="PeerJ">
        <title>Extensive microbial diversity within the chicken gut microbiome revealed by metagenomics and culture.</title>
        <authorList>
            <person name="Gilroy R."/>
            <person name="Ravi A."/>
            <person name="Getino M."/>
            <person name="Pursley I."/>
            <person name="Horton D.L."/>
            <person name="Alikhan N.F."/>
            <person name="Baker D."/>
            <person name="Gharbi K."/>
            <person name="Hall N."/>
            <person name="Watson M."/>
            <person name="Adriaenssens E.M."/>
            <person name="Foster-Nyarko E."/>
            <person name="Jarju S."/>
            <person name="Secka A."/>
            <person name="Antonio M."/>
            <person name="Oren A."/>
            <person name="Chaudhuri R.R."/>
            <person name="La Ragione R."/>
            <person name="Hildebrand F."/>
            <person name="Pallen M.J."/>
        </authorList>
    </citation>
    <scope>NUCLEOTIDE SEQUENCE</scope>
    <source>
        <strain evidence="1">ChiSxjej6B18-287</strain>
    </source>
</reference>
<sequence>MIKVCLYEYNQEEHMKFVREEGIEQGNLTAIRNLMKNMDWSAVEAMKAIGIPEEKWQEYEKKLNESQE</sequence>
<gene>
    <name evidence="1" type="ORF">H9935_00405</name>
</gene>